<feature type="chain" id="PRO_5013051447" description="ACR" evidence="1">
    <location>
        <begin position="31"/>
        <end position="168"/>
    </location>
</feature>
<evidence type="ECO:0000313" key="3">
    <source>
        <dbReference type="Proteomes" id="UP000193409"/>
    </source>
</evidence>
<dbReference type="InterPro" id="IPR038695">
    <property type="entry name" value="Saro_0823-like_sf"/>
</dbReference>
<dbReference type="Pfam" id="PF02643">
    <property type="entry name" value="DUF192"/>
    <property type="match status" value="1"/>
</dbReference>
<gene>
    <name evidence="2" type="ORF">PSA7680_00261</name>
</gene>
<evidence type="ECO:0000256" key="1">
    <source>
        <dbReference type="SAM" id="SignalP"/>
    </source>
</evidence>
<sequence>MTAGLRTFARTAVRATLAAALPLLSFASIAAAETACRADLIELRGPFGTSRFTVEVVDTAASRAQGLMFREHLPSGAGMLFVYDRPQNVAFWMKNTLIPLDMIFMAEDGTVRRVHADAVPGDLTAIPGGEDIRFVLEINAGLAGAIGIAPGAQARHPAIPADRAAWPC</sequence>
<keyword evidence="3" id="KW-1185">Reference proteome</keyword>
<dbReference type="Proteomes" id="UP000193409">
    <property type="component" value="Unassembled WGS sequence"/>
</dbReference>
<proteinExistence type="predicted"/>
<dbReference type="PANTHER" id="PTHR37953:SF1">
    <property type="entry name" value="UPF0127 PROTEIN MJ1496"/>
    <property type="match status" value="1"/>
</dbReference>
<keyword evidence="1" id="KW-0732">Signal</keyword>
<evidence type="ECO:0000313" key="2">
    <source>
        <dbReference type="EMBL" id="SLN13298.1"/>
    </source>
</evidence>
<dbReference type="EMBL" id="FWFQ01000001">
    <property type="protein sequence ID" value="SLN13298.1"/>
    <property type="molecule type" value="Genomic_DNA"/>
</dbReference>
<dbReference type="InterPro" id="IPR003795">
    <property type="entry name" value="DUF192"/>
</dbReference>
<reference evidence="2 3" key="1">
    <citation type="submission" date="2017-03" db="EMBL/GenBank/DDBJ databases">
        <authorList>
            <person name="Afonso C.L."/>
            <person name="Miller P.J."/>
            <person name="Scott M.A."/>
            <person name="Spackman E."/>
            <person name="Goraichik I."/>
            <person name="Dimitrov K.M."/>
            <person name="Suarez D.L."/>
            <person name="Swayne D.E."/>
        </authorList>
    </citation>
    <scope>NUCLEOTIDE SEQUENCE [LARGE SCALE GENOMIC DNA]</scope>
    <source>
        <strain evidence="2 3">CECT 7680</strain>
    </source>
</reference>
<dbReference type="PANTHER" id="PTHR37953">
    <property type="entry name" value="UPF0127 PROTEIN MJ1496"/>
    <property type="match status" value="1"/>
</dbReference>
<dbReference type="Gene3D" id="2.60.120.1140">
    <property type="entry name" value="Protein of unknown function DUF192"/>
    <property type="match status" value="1"/>
</dbReference>
<protein>
    <recommendedName>
        <fullName evidence="4">ACR</fullName>
    </recommendedName>
</protein>
<feature type="signal peptide" evidence="1">
    <location>
        <begin position="1"/>
        <end position="30"/>
    </location>
</feature>
<evidence type="ECO:0008006" key="4">
    <source>
        <dbReference type="Google" id="ProtNLM"/>
    </source>
</evidence>
<organism evidence="2 3">
    <name type="scientific">Pseudoruegeria aquimaris</name>
    <dbReference type="NCBI Taxonomy" id="393663"/>
    <lineage>
        <taxon>Bacteria</taxon>
        <taxon>Pseudomonadati</taxon>
        <taxon>Pseudomonadota</taxon>
        <taxon>Alphaproteobacteria</taxon>
        <taxon>Rhodobacterales</taxon>
        <taxon>Roseobacteraceae</taxon>
        <taxon>Pseudoruegeria</taxon>
    </lineage>
</organism>
<name>A0A1Y5RB82_9RHOB</name>
<dbReference type="AlphaFoldDB" id="A0A1Y5RB82"/>
<accession>A0A1Y5RB82</accession>